<dbReference type="GO" id="GO:0012505">
    <property type="term" value="C:endomembrane system"/>
    <property type="evidence" value="ECO:0007669"/>
    <property type="project" value="UniProtKB-SubCell"/>
</dbReference>
<dbReference type="AlphaFoldDB" id="A0A8S3WPH0"/>
<evidence type="ECO:0000256" key="13">
    <source>
        <dbReference type="ARBA" id="ARBA00049221"/>
    </source>
</evidence>
<dbReference type="PANTHER" id="PTHR10989">
    <property type="entry name" value="ANDROGEN-INDUCED PROTEIN 1-RELATED"/>
    <property type="match status" value="1"/>
</dbReference>
<keyword evidence="4 17" id="KW-0812">Transmembrane</keyword>
<accession>A0A8S3WPH0</accession>
<feature type="transmembrane region" description="Helical" evidence="17">
    <location>
        <begin position="29"/>
        <end position="49"/>
    </location>
</feature>
<evidence type="ECO:0000256" key="16">
    <source>
        <dbReference type="ARBA" id="ARBA00049428"/>
    </source>
</evidence>
<evidence type="ECO:0000256" key="17">
    <source>
        <dbReference type="SAM" id="Phobius"/>
    </source>
</evidence>
<keyword evidence="6 17" id="KW-0472">Membrane</keyword>
<dbReference type="OrthoDB" id="1898221at2759"/>
<evidence type="ECO:0000256" key="11">
    <source>
        <dbReference type="ARBA" id="ARBA00048701"/>
    </source>
</evidence>
<comment type="catalytic activity">
    <reaction evidence="10">
        <text>12-octadecanoyloxy-octadecanoate + H2O = 12-hydroxyoctadecanoate + octadecanoate + H(+)</text>
        <dbReference type="Rhea" id="RHEA:52080"/>
        <dbReference type="ChEBI" id="CHEBI:15377"/>
        <dbReference type="ChEBI" id="CHEBI:15378"/>
        <dbReference type="ChEBI" id="CHEBI:25629"/>
        <dbReference type="ChEBI" id="CHEBI:84201"/>
        <dbReference type="ChEBI" id="CHEBI:136330"/>
    </reaction>
    <physiologicalReaction direction="left-to-right" evidence="10">
        <dbReference type="Rhea" id="RHEA:52081"/>
    </physiologicalReaction>
</comment>
<dbReference type="EMBL" id="CAJQZP010000643">
    <property type="protein sequence ID" value="CAG4974007.1"/>
    <property type="molecule type" value="Genomic_DNA"/>
</dbReference>
<comment type="catalytic activity">
    <reaction evidence="12">
        <text>9-(9Z-octadecenoyloxy)-octadecanoate + H2O = 9-hydroxy-octadecanoate + (9Z)-octadecenoate + H(+)</text>
        <dbReference type="Rhea" id="RHEA:52048"/>
        <dbReference type="ChEBI" id="CHEBI:15377"/>
        <dbReference type="ChEBI" id="CHEBI:15378"/>
        <dbReference type="ChEBI" id="CHEBI:30823"/>
        <dbReference type="ChEBI" id="CHEBI:136282"/>
        <dbReference type="ChEBI" id="CHEBI:136286"/>
    </reaction>
    <physiologicalReaction direction="left-to-right" evidence="12">
        <dbReference type="Rhea" id="RHEA:52049"/>
    </physiologicalReaction>
</comment>
<evidence type="ECO:0000256" key="2">
    <source>
        <dbReference type="ARBA" id="ARBA00004127"/>
    </source>
</evidence>
<evidence type="ECO:0000256" key="5">
    <source>
        <dbReference type="ARBA" id="ARBA00022989"/>
    </source>
</evidence>
<evidence type="ECO:0000313" key="19">
    <source>
        <dbReference type="Proteomes" id="UP000691718"/>
    </source>
</evidence>
<evidence type="ECO:0000256" key="3">
    <source>
        <dbReference type="ARBA" id="ARBA00009300"/>
    </source>
</evidence>
<evidence type="ECO:0000256" key="15">
    <source>
        <dbReference type="ARBA" id="ARBA00049322"/>
    </source>
</evidence>
<sequence>MAVILLNKDFASSKDPNIMIYTKLRWKLITTWFNILTIPYILLCIYCDWHELTKANVPHIKTIMNIRNFYFTNLILPATLFPDVLFWNLWYTNRELLMPLSVDKYVSLWEQHSMHTASLVFVILDLVLVPRQKPSNYRWGIIILSTYLCAYILVCLQSLLKEEYVYPGLKMFSTFRLILLGIYFCMGHYFYYLGQWFVIDLLWGQKCNVKGTD</sequence>
<comment type="catalytic activity">
    <reaction evidence="1">
        <text>9-(9Z-hexadecenoyloxy)-octadecanoate + H2O = (9Z)-hexadecenoate + 9-hydroxy-octadecanoate + H(+)</text>
        <dbReference type="Rhea" id="RHEA:52068"/>
        <dbReference type="ChEBI" id="CHEBI:15377"/>
        <dbReference type="ChEBI" id="CHEBI:15378"/>
        <dbReference type="ChEBI" id="CHEBI:32372"/>
        <dbReference type="ChEBI" id="CHEBI:136286"/>
        <dbReference type="ChEBI" id="CHEBI:136309"/>
    </reaction>
    <physiologicalReaction direction="left-to-right" evidence="1">
        <dbReference type="Rhea" id="RHEA:52069"/>
    </physiologicalReaction>
</comment>
<organism evidence="18 19">
    <name type="scientific">Parnassius apollo</name>
    <name type="common">Apollo butterfly</name>
    <name type="synonym">Papilio apollo</name>
    <dbReference type="NCBI Taxonomy" id="110799"/>
    <lineage>
        <taxon>Eukaryota</taxon>
        <taxon>Metazoa</taxon>
        <taxon>Ecdysozoa</taxon>
        <taxon>Arthropoda</taxon>
        <taxon>Hexapoda</taxon>
        <taxon>Insecta</taxon>
        <taxon>Pterygota</taxon>
        <taxon>Neoptera</taxon>
        <taxon>Endopterygota</taxon>
        <taxon>Lepidoptera</taxon>
        <taxon>Glossata</taxon>
        <taxon>Ditrysia</taxon>
        <taxon>Papilionoidea</taxon>
        <taxon>Papilionidae</taxon>
        <taxon>Parnassiinae</taxon>
        <taxon>Parnassini</taxon>
        <taxon>Parnassius</taxon>
        <taxon>Parnassius</taxon>
    </lineage>
</organism>
<dbReference type="PANTHER" id="PTHR10989:SF16">
    <property type="entry name" value="AT02829P-RELATED"/>
    <property type="match status" value="1"/>
</dbReference>
<comment type="catalytic activity">
    <reaction evidence="14">
        <text>13-(9Z-octadecenoyloxy)-octadecanoate + H2O = 13-hydroxy-octadecanoate + (9Z)-octadecenoate + H(+)</text>
        <dbReference type="Rhea" id="RHEA:52064"/>
        <dbReference type="ChEBI" id="CHEBI:15377"/>
        <dbReference type="ChEBI" id="CHEBI:15378"/>
        <dbReference type="ChEBI" id="CHEBI:30823"/>
        <dbReference type="ChEBI" id="CHEBI:136303"/>
        <dbReference type="ChEBI" id="CHEBI:136304"/>
    </reaction>
    <physiologicalReaction direction="left-to-right" evidence="14">
        <dbReference type="Rhea" id="RHEA:52065"/>
    </physiologicalReaction>
</comment>
<feature type="transmembrane region" description="Helical" evidence="17">
    <location>
        <begin position="70"/>
        <end position="92"/>
    </location>
</feature>
<evidence type="ECO:0000256" key="4">
    <source>
        <dbReference type="ARBA" id="ARBA00022692"/>
    </source>
</evidence>
<comment type="catalytic activity">
    <reaction evidence="7">
        <text>12-hexadecanoyloxy-octadecanoate + H2O = 12-hydroxyoctadecanoate + hexadecanoate + H(+)</text>
        <dbReference type="Rhea" id="RHEA:52056"/>
        <dbReference type="ChEBI" id="CHEBI:7896"/>
        <dbReference type="ChEBI" id="CHEBI:15377"/>
        <dbReference type="ChEBI" id="CHEBI:15378"/>
        <dbReference type="ChEBI" id="CHEBI:83677"/>
        <dbReference type="ChEBI" id="CHEBI:84201"/>
    </reaction>
    <physiologicalReaction direction="left-to-right" evidence="7">
        <dbReference type="Rhea" id="RHEA:52057"/>
    </physiologicalReaction>
</comment>
<dbReference type="InterPro" id="IPR006838">
    <property type="entry name" value="ADTRP_AIG1"/>
</dbReference>
<keyword evidence="19" id="KW-1185">Reference proteome</keyword>
<evidence type="ECO:0000313" key="18">
    <source>
        <dbReference type="EMBL" id="CAG4974007.1"/>
    </source>
</evidence>
<comment type="catalytic activity">
    <reaction evidence="8">
        <text>13-octadecanoyloxy-octadecanoate + H2O = 13-hydroxy-octadecanoate + octadecanoate + H(+)</text>
        <dbReference type="Rhea" id="RHEA:52084"/>
        <dbReference type="ChEBI" id="CHEBI:15377"/>
        <dbReference type="ChEBI" id="CHEBI:15378"/>
        <dbReference type="ChEBI" id="CHEBI:25629"/>
        <dbReference type="ChEBI" id="CHEBI:136304"/>
        <dbReference type="ChEBI" id="CHEBI:136335"/>
    </reaction>
    <physiologicalReaction direction="left-to-right" evidence="8">
        <dbReference type="Rhea" id="RHEA:52085"/>
    </physiologicalReaction>
</comment>
<evidence type="ECO:0000256" key="6">
    <source>
        <dbReference type="ARBA" id="ARBA00023136"/>
    </source>
</evidence>
<comment type="subcellular location">
    <subcellularLocation>
        <location evidence="2">Endomembrane system</location>
        <topology evidence="2">Multi-pass membrane protein</topology>
    </subcellularLocation>
</comment>
<comment type="similarity">
    <text evidence="3">Belongs to the AIG1 family.</text>
</comment>
<dbReference type="Pfam" id="PF04750">
    <property type="entry name" value="Far-17a_AIG1"/>
    <property type="match status" value="1"/>
</dbReference>
<evidence type="ECO:0000256" key="1">
    <source>
        <dbReference type="ARBA" id="ARBA00000923"/>
    </source>
</evidence>
<comment type="catalytic activity">
    <reaction evidence="16">
        <text>12-(9Z-hexadecenoyloxy)-octadecanoate + H2O = 12-hydroxyoctadecanoate + (9Z)-hexadecenoate + H(+)</text>
        <dbReference type="Rhea" id="RHEA:52072"/>
        <dbReference type="ChEBI" id="CHEBI:15377"/>
        <dbReference type="ChEBI" id="CHEBI:15378"/>
        <dbReference type="ChEBI" id="CHEBI:32372"/>
        <dbReference type="ChEBI" id="CHEBI:84201"/>
        <dbReference type="ChEBI" id="CHEBI:136312"/>
    </reaction>
    <physiologicalReaction direction="left-to-right" evidence="16">
        <dbReference type="Rhea" id="RHEA:52073"/>
    </physiologicalReaction>
</comment>
<feature type="transmembrane region" description="Helical" evidence="17">
    <location>
        <begin position="141"/>
        <end position="160"/>
    </location>
</feature>
<proteinExistence type="inferred from homology"/>
<keyword evidence="5 17" id="KW-1133">Transmembrane helix</keyword>
<evidence type="ECO:0000256" key="12">
    <source>
        <dbReference type="ARBA" id="ARBA00048800"/>
    </source>
</evidence>
<comment type="catalytic activity">
    <reaction evidence="13">
        <text>9-octadecanoyloxy-octadecanoate + H2O = 9-hydroxy-octadecanoate + octadecanoate + H(+)</text>
        <dbReference type="Rhea" id="RHEA:52096"/>
        <dbReference type="ChEBI" id="CHEBI:15377"/>
        <dbReference type="ChEBI" id="CHEBI:15378"/>
        <dbReference type="ChEBI" id="CHEBI:25629"/>
        <dbReference type="ChEBI" id="CHEBI:136286"/>
        <dbReference type="ChEBI" id="CHEBI:136373"/>
    </reaction>
    <physiologicalReaction direction="left-to-right" evidence="13">
        <dbReference type="Rhea" id="RHEA:52097"/>
    </physiologicalReaction>
</comment>
<comment type="caution">
    <text evidence="18">The sequence shown here is derived from an EMBL/GenBank/DDBJ whole genome shotgun (WGS) entry which is preliminary data.</text>
</comment>
<comment type="catalytic activity">
    <reaction evidence="9">
        <text>9-hexadecanoyloxy-octadecanoate + H2O = 9-hydroxy-octadecanoate + hexadecanoate + H(+)</text>
        <dbReference type="Rhea" id="RHEA:52052"/>
        <dbReference type="ChEBI" id="CHEBI:7896"/>
        <dbReference type="ChEBI" id="CHEBI:15377"/>
        <dbReference type="ChEBI" id="CHEBI:15378"/>
        <dbReference type="ChEBI" id="CHEBI:83670"/>
        <dbReference type="ChEBI" id="CHEBI:136286"/>
    </reaction>
    <physiologicalReaction direction="left-to-right" evidence="9">
        <dbReference type="Rhea" id="RHEA:52053"/>
    </physiologicalReaction>
</comment>
<evidence type="ECO:0000256" key="7">
    <source>
        <dbReference type="ARBA" id="ARBA00047368"/>
    </source>
</evidence>
<evidence type="ECO:0000256" key="14">
    <source>
        <dbReference type="ARBA" id="ARBA00049296"/>
    </source>
</evidence>
<feature type="transmembrane region" description="Helical" evidence="17">
    <location>
        <begin position="172"/>
        <end position="192"/>
    </location>
</feature>
<reference evidence="18" key="1">
    <citation type="submission" date="2021-04" db="EMBL/GenBank/DDBJ databases">
        <authorList>
            <person name="Tunstrom K."/>
        </authorList>
    </citation>
    <scope>NUCLEOTIDE SEQUENCE</scope>
</reference>
<evidence type="ECO:0000256" key="10">
    <source>
        <dbReference type="ARBA" id="ARBA00048680"/>
    </source>
</evidence>
<gene>
    <name evidence="18" type="ORF">PAPOLLO_LOCUS8851</name>
</gene>
<evidence type="ECO:0000256" key="8">
    <source>
        <dbReference type="ARBA" id="ARBA00047427"/>
    </source>
</evidence>
<dbReference type="Proteomes" id="UP000691718">
    <property type="component" value="Unassembled WGS sequence"/>
</dbReference>
<evidence type="ECO:0000256" key="9">
    <source>
        <dbReference type="ARBA" id="ARBA00047863"/>
    </source>
</evidence>
<protein>
    <submittedName>
        <fullName evidence="18">(apollo) hypothetical protein</fullName>
    </submittedName>
</protein>
<comment type="catalytic activity">
    <reaction evidence="11">
        <text>12-(9Z-octadecenoyloxy)-octadecanoate + H2O = 12-hydroxyoctadecanoate + (9Z)-octadecenoate + H(+)</text>
        <dbReference type="Rhea" id="RHEA:52060"/>
        <dbReference type="ChEBI" id="CHEBI:15377"/>
        <dbReference type="ChEBI" id="CHEBI:15378"/>
        <dbReference type="ChEBI" id="CHEBI:30823"/>
        <dbReference type="ChEBI" id="CHEBI:84201"/>
        <dbReference type="ChEBI" id="CHEBI:136302"/>
    </reaction>
    <physiologicalReaction direction="left-to-right" evidence="11">
        <dbReference type="Rhea" id="RHEA:52061"/>
    </physiologicalReaction>
</comment>
<comment type="catalytic activity">
    <reaction evidence="15">
        <text>13-(9Z-hexadecenoyloxy)-octadecanoate + H2O = 13-hydroxy-octadecanoate + (9Z)-hexadecenoate + H(+)</text>
        <dbReference type="Rhea" id="RHEA:52076"/>
        <dbReference type="ChEBI" id="CHEBI:15377"/>
        <dbReference type="ChEBI" id="CHEBI:15378"/>
        <dbReference type="ChEBI" id="CHEBI:32372"/>
        <dbReference type="ChEBI" id="CHEBI:136304"/>
        <dbReference type="ChEBI" id="CHEBI:136315"/>
    </reaction>
    <physiologicalReaction direction="left-to-right" evidence="15">
        <dbReference type="Rhea" id="RHEA:52077"/>
    </physiologicalReaction>
</comment>
<dbReference type="GO" id="GO:0016020">
    <property type="term" value="C:membrane"/>
    <property type="evidence" value="ECO:0007669"/>
    <property type="project" value="InterPro"/>
</dbReference>
<name>A0A8S3WPH0_PARAO</name>